<dbReference type="PANTHER" id="PTHR48100">
    <property type="entry name" value="BROAD-SPECIFICITY PHOSPHATASE YOR283W-RELATED"/>
    <property type="match status" value="1"/>
</dbReference>
<accession>A0A9W9UFS2</accession>
<comment type="caution">
    <text evidence="2">The sequence shown here is derived from an EMBL/GenBank/DDBJ whole genome shotgun (WGS) entry which is preliminary data.</text>
</comment>
<dbReference type="InterPro" id="IPR050275">
    <property type="entry name" value="PGM_Phosphatase"/>
</dbReference>
<dbReference type="InterPro" id="IPR029033">
    <property type="entry name" value="His_PPase_superfam"/>
</dbReference>
<proteinExistence type="predicted"/>
<dbReference type="GO" id="GO:0046390">
    <property type="term" value="P:ribose phosphate biosynthetic process"/>
    <property type="evidence" value="ECO:0007669"/>
    <property type="project" value="TreeGrafter"/>
</dbReference>
<evidence type="ECO:0000313" key="2">
    <source>
        <dbReference type="EMBL" id="KAJ5339367.1"/>
    </source>
</evidence>
<dbReference type="AlphaFoldDB" id="A0A9W9UFS2"/>
<sequence>MPPRCFIIRHGETEWSLNGRHTGQTDLPLTANGEKRIQATGKALVGNDRLVVPKKLSHIYVSPRHRAQRTLELLEIGCRERLPWNERRDSAEAIRTEAEVEITEAVREWDYGDYEGLTSKQIREQRAERGRGLGIFGRMDVLVESISPEDVVRRLDALIAEIRTKYQKPCLDDPEDTKGDVLVVAHGHILRAFAMRWTGKPLTDTSFILEAGGIGTLRYELFILVVISAIDISVPANRSSYEHHSIDEPAIILGGQFVVE</sequence>
<organism evidence="2 3">
    <name type="scientific">Penicillium brevicompactum</name>
    <dbReference type="NCBI Taxonomy" id="5074"/>
    <lineage>
        <taxon>Eukaryota</taxon>
        <taxon>Fungi</taxon>
        <taxon>Dikarya</taxon>
        <taxon>Ascomycota</taxon>
        <taxon>Pezizomycotina</taxon>
        <taxon>Eurotiomycetes</taxon>
        <taxon>Eurotiomycetidae</taxon>
        <taxon>Eurotiales</taxon>
        <taxon>Aspergillaceae</taxon>
        <taxon>Penicillium</taxon>
    </lineage>
</organism>
<reference evidence="2" key="1">
    <citation type="submission" date="2022-12" db="EMBL/GenBank/DDBJ databases">
        <authorList>
            <person name="Petersen C."/>
        </authorList>
    </citation>
    <scope>NUCLEOTIDE SEQUENCE</scope>
    <source>
        <strain evidence="2">IBT 35673</strain>
    </source>
</reference>
<dbReference type="EMBL" id="JAPZBQ010000003">
    <property type="protein sequence ID" value="KAJ5339367.1"/>
    <property type="molecule type" value="Genomic_DNA"/>
</dbReference>
<dbReference type="SMART" id="SM00855">
    <property type="entry name" value="PGAM"/>
    <property type="match status" value="1"/>
</dbReference>
<dbReference type="InterPro" id="IPR013078">
    <property type="entry name" value="His_Pase_superF_clade-1"/>
</dbReference>
<name>A0A9W9UFS2_PENBR</name>
<gene>
    <name evidence="2" type="ORF">N7452_006095</name>
</gene>
<evidence type="ECO:0000313" key="3">
    <source>
        <dbReference type="Proteomes" id="UP001147695"/>
    </source>
</evidence>
<dbReference type="Pfam" id="PF00300">
    <property type="entry name" value="His_Phos_1"/>
    <property type="match status" value="2"/>
</dbReference>
<reference evidence="2" key="2">
    <citation type="journal article" date="2023" name="IMA Fungus">
        <title>Comparative genomic study of the Penicillium genus elucidates a diverse pangenome and 15 lateral gene transfer events.</title>
        <authorList>
            <person name="Petersen C."/>
            <person name="Sorensen T."/>
            <person name="Nielsen M.R."/>
            <person name="Sondergaard T.E."/>
            <person name="Sorensen J.L."/>
            <person name="Fitzpatrick D.A."/>
            <person name="Frisvad J.C."/>
            <person name="Nielsen K.L."/>
        </authorList>
    </citation>
    <scope>NUCLEOTIDE SEQUENCE</scope>
    <source>
        <strain evidence="2">IBT 35673</strain>
    </source>
</reference>
<feature type="binding site" evidence="1">
    <location>
        <position position="66"/>
    </location>
    <ligand>
        <name>substrate</name>
    </ligand>
</feature>
<evidence type="ECO:0008006" key="4">
    <source>
        <dbReference type="Google" id="ProtNLM"/>
    </source>
</evidence>
<dbReference type="PANTHER" id="PTHR48100:SF15">
    <property type="entry name" value="SEDOHEPTULOSE 1,7-BISPHOSPHATASE"/>
    <property type="match status" value="1"/>
</dbReference>
<evidence type="ECO:0000256" key="1">
    <source>
        <dbReference type="PIRSR" id="PIRSR613078-2"/>
    </source>
</evidence>
<dbReference type="SUPFAM" id="SSF53254">
    <property type="entry name" value="Phosphoglycerate mutase-like"/>
    <property type="match status" value="1"/>
</dbReference>
<dbReference type="Gene3D" id="3.40.50.1240">
    <property type="entry name" value="Phosphoglycerate mutase-like"/>
    <property type="match status" value="1"/>
</dbReference>
<feature type="binding site" evidence="1">
    <location>
        <begin position="22"/>
        <end position="23"/>
    </location>
    <ligand>
        <name>substrate</name>
    </ligand>
</feature>
<dbReference type="CDD" id="cd07067">
    <property type="entry name" value="HP_PGM_like"/>
    <property type="match status" value="1"/>
</dbReference>
<protein>
    <recommendedName>
        <fullName evidence="4">Phosphoglycerate mutase</fullName>
    </recommendedName>
</protein>
<dbReference type="Proteomes" id="UP001147695">
    <property type="component" value="Unassembled WGS sequence"/>
</dbReference>
<dbReference type="GO" id="GO:0050278">
    <property type="term" value="F:sedoheptulose-bisphosphatase activity"/>
    <property type="evidence" value="ECO:0007669"/>
    <property type="project" value="TreeGrafter"/>
</dbReference>